<dbReference type="RefSeq" id="WP_112482912.1">
    <property type="nucleotide sequence ID" value="NZ_CAUDZF010000027.1"/>
</dbReference>
<dbReference type="PANTHER" id="PTHR10937:SF0">
    <property type="entry name" value="GLUTAMINE--FRUCTOSE-6-PHOSPHATE TRANSAMINASE (ISOMERIZING)"/>
    <property type="match status" value="1"/>
</dbReference>
<dbReference type="GO" id="GO:0006487">
    <property type="term" value="P:protein N-linked glycosylation"/>
    <property type="evidence" value="ECO:0007669"/>
    <property type="project" value="TreeGrafter"/>
</dbReference>
<sequence>MSYSECLAEQYSNPMSRQVFSLPSLIRDQYEDLEPKTRKVLSFQEIFNIQRVVLTGCGDSYAACLATKHVFEMLTGIQAEVVTALDLGRYYSERHLGVDCQNPMVIAVSNSGRVARVTEAVRRAKLHDCFVLGITGNMDAPLAQGSEKVLKLDIPPFESAPGTRSYLVSVMALLLLAVRIGEVKGTYTMDQAMDYRYDIREQGNLLEALLPEMAEKCAEISETWKSFSCFDYVGAGFDYAAAWFGQAKMLEAAGKVSMHINSEEWFHLNCFAKDPEQIGTIIVANSTNPGLGRTMDVIKYAREMGRPVAVVTDKTAESLGTGKADCITVPSPRYPISMPLTQFIPMCLIAGYISSMLGESYGRGCEGPWSFCENGHCVQENEIIVS</sequence>
<dbReference type="GO" id="GO:0006047">
    <property type="term" value="P:UDP-N-acetylglucosamine metabolic process"/>
    <property type="evidence" value="ECO:0007669"/>
    <property type="project" value="TreeGrafter"/>
</dbReference>
<dbReference type="EMBL" id="UAVW01000018">
    <property type="protein sequence ID" value="SQB15516.1"/>
    <property type="molecule type" value="Genomic_DNA"/>
</dbReference>
<dbReference type="PROSITE" id="PS51464">
    <property type="entry name" value="SIS"/>
    <property type="match status" value="1"/>
</dbReference>
<evidence type="ECO:0000259" key="5">
    <source>
        <dbReference type="PROSITE" id="PS51464"/>
    </source>
</evidence>
<keyword evidence="6" id="KW-0032">Aminotransferase</keyword>
<dbReference type="GO" id="GO:0006002">
    <property type="term" value="P:fructose 6-phosphate metabolic process"/>
    <property type="evidence" value="ECO:0007669"/>
    <property type="project" value="TreeGrafter"/>
</dbReference>
<comment type="catalytic activity">
    <reaction evidence="1">
        <text>D-fructose 6-phosphate + L-glutamine = D-glucosamine 6-phosphate + L-glutamate</text>
        <dbReference type="Rhea" id="RHEA:13237"/>
        <dbReference type="ChEBI" id="CHEBI:29985"/>
        <dbReference type="ChEBI" id="CHEBI:58359"/>
        <dbReference type="ChEBI" id="CHEBI:58725"/>
        <dbReference type="ChEBI" id="CHEBI:61527"/>
        <dbReference type="EC" id="2.6.1.16"/>
    </reaction>
</comment>
<dbReference type="GO" id="GO:0097367">
    <property type="term" value="F:carbohydrate derivative binding"/>
    <property type="evidence" value="ECO:0007669"/>
    <property type="project" value="InterPro"/>
</dbReference>
<evidence type="ECO:0000256" key="2">
    <source>
        <dbReference type="ARBA" id="ARBA00012916"/>
    </source>
</evidence>
<dbReference type="SUPFAM" id="SSF53697">
    <property type="entry name" value="SIS domain"/>
    <property type="match status" value="1"/>
</dbReference>
<proteinExistence type="predicted"/>
<dbReference type="PANTHER" id="PTHR10937">
    <property type="entry name" value="GLUCOSAMINE--FRUCTOSE-6-PHOSPHATE AMINOTRANSFERASE, ISOMERIZING"/>
    <property type="match status" value="1"/>
</dbReference>
<accession>A0A2X2UGC0</accession>
<name>A0A2X2UGC0_9FIRM</name>
<dbReference type="GO" id="GO:0004360">
    <property type="term" value="F:glutamine-fructose-6-phosphate transaminase (isomerizing) activity"/>
    <property type="evidence" value="ECO:0007669"/>
    <property type="project" value="UniProtKB-EC"/>
</dbReference>
<dbReference type="Pfam" id="PF01380">
    <property type="entry name" value="SIS"/>
    <property type="match status" value="1"/>
</dbReference>
<dbReference type="EC" id="2.6.1.16" evidence="2"/>
<dbReference type="AlphaFoldDB" id="A0A2X2UGC0"/>
<evidence type="ECO:0000256" key="1">
    <source>
        <dbReference type="ARBA" id="ARBA00001031"/>
    </source>
</evidence>
<dbReference type="CDD" id="cd05008">
    <property type="entry name" value="SIS_GlmS_GlmD_1"/>
    <property type="match status" value="1"/>
</dbReference>
<organism evidence="6 7">
    <name type="scientific">Enterocloster clostridioformis</name>
    <dbReference type="NCBI Taxonomy" id="1531"/>
    <lineage>
        <taxon>Bacteria</taxon>
        <taxon>Bacillati</taxon>
        <taxon>Bacillota</taxon>
        <taxon>Clostridia</taxon>
        <taxon>Lachnospirales</taxon>
        <taxon>Lachnospiraceae</taxon>
        <taxon>Enterocloster</taxon>
    </lineage>
</organism>
<evidence type="ECO:0000256" key="4">
    <source>
        <dbReference type="ARBA" id="ARBA00022737"/>
    </source>
</evidence>
<dbReference type="Gene3D" id="3.40.50.10490">
    <property type="entry name" value="Glucose-6-phosphate isomerase like protein, domain 1"/>
    <property type="match status" value="2"/>
</dbReference>
<evidence type="ECO:0000313" key="7">
    <source>
        <dbReference type="Proteomes" id="UP000251853"/>
    </source>
</evidence>
<dbReference type="InterPro" id="IPR035466">
    <property type="entry name" value="GlmS/AgaS_SIS"/>
</dbReference>
<evidence type="ECO:0000256" key="3">
    <source>
        <dbReference type="ARBA" id="ARBA00016090"/>
    </source>
</evidence>
<keyword evidence="4" id="KW-0677">Repeat</keyword>
<keyword evidence="7" id="KW-1185">Reference proteome</keyword>
<dbReference type="Proteomes" id="UP000251853">
    <property type="component" value="Unassembled WGS sequence"/>
</dbReference>
<evidence type="ECO:0000313" key="6">
    <source>
        <dbReference type="EMBL" id="SQB15516.1"/>
    </source>
</evidence>
<keyword evidence="6" id="KW-0808">Transferase</keyword>
<dbReference type="InterPro" id="IPR046348">
    <property type="entry name" value="SIS_dom_sf"/>
</dbReference>
<feature type="domain" description="SIS" evidence="5">
    <location>
        <begin position="42"/>
        <end position="186"/>
    </location>
</feature>
<protein>
    <recommendedName>
        <fullName evidence="3">Glutamine--fructose-6-phosphate aminotransferase [isomerizing]</fullName>
        <ecNumber evidence="2">2.6.1.16</ecNumber>
    </recommendedName>
</protein>
<dbReference type="InterPro" id="IPR001347">
    <property type="entry name" value="SIS_dom"/>
</dbReference>
<reference evidence="6 7" key="1">
    <citation type="submission" date="2018-06" db="EMBL/GenBank/DDBJ databases">
        <authorList>
            <consortium name="Pathogen Informatics"/>
            <person name="Doyle S."/>
        </authorList>
    </citation>
    <scope>NUCLEOTIDE SEQUENCE [LARGE SCALE GENOMIC DNA]</scope>
    <source>
        <strain evidence="6 7">NCTC11224</strain>
    </source>
</reference>
<gene>
    <name evidence="6" type="ORF">NCTC11224_04587</name>
</gene>